<evidence type="ECO:0000259" key="1">
    <source>
        <dbReference type="Pfam" id="PF08818"/>
    </source>
</evidence>
<dbReference type="Pfam" id="PF13376">
    <property type="entry name" value="OmdA"/>
    <property type="match status" value="1"/>
</dbReference>
<reference evidence="2 3" key="1">
    <citation type="submission" date="2024-05" db="EMBL/GenBank/DDBJ databases">
        <authorList>
            <person name="Duchaud E."/>
        </authorList>
    </citation>
    <scope>NUCLEOTIDE SEQUENCE [LARGE SCALE GENOMIC DNA]</scope>
    <source>
        <strain evidence="2">Ena-SAMPLE-TAB-13-05-2024-13:56:06:370-140302</strain>
    </source>
</reference>
<proteinExistence type="predicted"/>
<dbReference type="InterPro" id="IPR014922">
    <property type="entry name" value="YdhG-like"/>
</dbReference>
<gene>
    <name evidence="2" type="ORF">T190607A01A_20312</name>
</gene>
<evidence type="ECO:0000313" key="2">
    <source>
        <dbReference type="EMBL" id="CAL2084486.1"/>
    </source>
</evidence>
<name>A0ABM9NZF7_9FLAO</name>
<protein>
    <recommendedName>
        <fullName evidence="1">YdhG-like domain-containing protein</fullName>
    </recommendedName>
</protein>
<accession>A0ABM9NZF7</accession>
<dbReference type="SUPFAM" id="SSF159888">
    <property type="entry name" value="YdhG-like"/>
    <property type="match status" value="1"/>
</dbReference>
<comment type="caution">
    <text evidence="2">The sequence shown here is derived from an EMBL/GenBank/DDBJ whole genome shotgun (WGS) entry which is preliminary data.</text>
</comment>
<evidence type="ECO:0000313" key="3">
    <source>
        <dbReference type="Proteomes" id="UP001497416"/>
    </source>
</evidence>
<keyword evidence="3" id="KW-1185">Reference proteome</keyword>
<dbReference type="Pfam" id="PF08818">
    <property type="entry name" value="DUF1801"/>
    <property type="match status" value="1"/>
</dbReference>
<dbReference type="RefSeq" id="WP_348711758.1">
    <property type="nucleotide sequence ID" value="NZ_CAXIXY010000004.1"/>
</dbReference>
<organism evidence="2 3">
    <name type="scientific">Tenacibaculum platacis</name>
    <dbReference type="NCBI Taxonomy" id="3137852"/>
    <lineage>
        <taxon>Bacteria</taxon>
        <taxon>Pseudomonadati</taxon>
        <taxon>Bacteroidota</taxon>
        <taxon>Flavobacteriia</taxon>
        <taxon>Flavobacteriales</taxon>
        <taxon>Flavobacteriaceae</taxon>
        <taxon>Tenacibaculum</taxon>
    </lineage>
</organism>
<dbReference type="EMBL" id="CAXIXY010000004">
    <property type="protein sequence ID" value="CAL2084486.1"/>
    <property type="molecule type" value="Genomic_DNA"/>
</dbReference>
<dbReference type="Proteomes" id="UP001497416">
    <property type="component" value="Unassembled WGS sequence"/>
</dbReference>
<feature type="domain" description="YdhG-like" evidence="1">
    <location>
        <begin position="15"/>
        <end position="111"/>
    </location>
</feature>
<sequence length="196" mass="23258">MNDKVTRYIVNQEKWAQELQLLRSFLLELDLVEDIKWGMPAYIYKNKNIIGISAFKNYFGMWFHQGVFLKDEKKLLINAQEGKTKAMRQWRFNSIDELDKKTLQEYVLEAMKNVELGKEIKPQRNKKPLIIPPQLLTVLDNNNQLKEKFESLSLTKKREFTEYISEAKREATKESRLQKIIPMIQSGIGLNDKYRK</sequence>
<dbReference type="Gene3D" id="3.90.1150.200">
    <property type="match status" value="1"/>
</dbReference>